<dbReference type="VEuPathDB" id="FungiDB:JI435_304150"/>
<name>A0A7U2NPB0_PHANO</name>
<evidence type="ECO:0000256" key="1">
    <source>
        <dbReference type="SAM" id="MobiDB-lite"/>
    </source>
</evidence>
<dbReference type="Proteomes" id="UP000663193">
    <property type="component" value="Chromosome 19"/>
</dbReference>
<dbReference type="EMBL" id="CP069041">
    <property type="protein sequence ID" value="QRD05534.1"/>
    <property type="molecule type" value="Genomic_DNA"/>
</dbReference>
<keyword evidence="3" id="KW-1185">Reference proteome</keyword>
<feature type="region of interest" description="Disordered" evidence="1">
    <location>
        <begin position="308"/>
        <end position="335"/>
    </location>
</feature>
<dbReference type="AlphaFoldDB" id="A0A7U2NPB0"/>
<gene>
    <name evidence="2" type="ORF">JI435_304150</name>
</gene>
<evidence type="ECO:0000313" key="3">
    <source>
        <dbReference type="Proteomes" id="UP000663193"/>
    </source>
</evidence>
<reference evidence="3" key="1">
    <citation type="journal article" date="2021" name="BMC Genomics">
        <title>Chromosome-level genome assembly and manually-curated proteome of model necrotroph Parastagonospora nodorum Sn15 reveals a genome-wide trove of candidate effector homologs, and redundancy of virulence-related functions within an accessory chromosome.</title>
        <authorList>
            <person name="Bertazzoni S."/>
            <person name="Jones D.A.B."/>
            <person name="Phan H.T."/>
            <person name="Tan K.-C."/>
            <person name="Hane J.K."/>
        </authorList>
    </citation>
    <scope>NUCLEOTIDE SEQUENCE [LARGE SCALE GENOMIC DNA]</scope>
    <source>
        <strain evidence="3">SN15 / ATCC MYA-4574 / FGSC 10173)</strain>
    </source>
</reference>
<feature type="compositionally biased region" description="Acidic residues" evidence="1">
    <location>
        <begin position="318"/>
        <end position="335"/>
    </location>
</feature>
<accession>A0A7U2NPB0</accession>
<feature type="compositionally biased region" description="Basic residues" evidence="1">
    <location>
        <begin position="1"/>
        <end position="12"/>
    </location>
</feature>
<feature type="region of interest" description="Disordered" evidence="1">
    <location>
        <begin position="1"/>
        <end position="35"/>
    </location>
</feature>
<evidence type="ECO:0000313" key="2">
    <source>
        <dbReference type="EMBL" id="QRD05534.1"/>
    </source>
</evidence>
<feature type="region of interest" description="Disordered" evidence="1">
    <location>
        <begin position="65"/>
        <end position="128"/>
    </location>
</feature>
<sequence length="335" mass="37117">MSARKTKPRSKSGRSDREQGLATPPPTSPVFAAYSEEELQAAETLLKILYGSPIARTLAQEARDANIDHNSSSAGLSTHPELPQDSCGHLTSSPPPLVRGRSSSPTSVDHVSSRPKSPSPANSLKPALEPIRETFYTSLGSLEPSRRASKPATAPDLELLYTPLDQLRDSRSSPYTHEVRSVAQLRRDPFPQGIFPSHAVITDTDSNARQAFIDADSSDLSGGNIIAAVQRVGHRFTLNRGIFPSQEVMFNIWPGVRRDFQEAQSKFSGGHVFAALRERGTIFEHNEKKADVAALRRRIERESSNNAWYRARRRDTRDESEDEELDWGSDDETDE</sequence>
<organism evidence="2 3">
    <name type="scientific">Phaeosphaeria nodorum (strain SN15 / ATCC MYA-4574 / FGSC 10173)</name>
    <name type="common">Glume blotch fungus</name>
    <name type="synonym">Parastagonospora nodorum</name>
    <dbReference type="NCBI Taxonomy" id="321614"/>
    <lineage>
        <taxon>Eukaryota</taxon>
        <taxon>Fungi</taxon>
        <taxon>Dikarya</taxon>
        <taxon>Ascomycota</taxon>
        <taxon>Pezizomycotina</taxon>
        <taxon>Dothideomycetes</taxon>
        <taxon>Pleosporomycetidae</taxon>
        <taxon>Pleosporales</taxon>
        <taxon>Pleosporineae</taxon>
        <taxon>Phaeosphaeriaceae</taxon>
        <taxon>Parastagonospora</taxon>
    </lineage>
</organism>
<proteinExistence type="predicted"/>
<protein>
    <submittedName>
        <fullName evidence="2">Uncharacterized protein</fullName>
    </submittedName>
</protein>